<organism evidence="1 2">
    <name type="scientific">Microdochium trichocladiopsis</name>
    <dbReference type="NCBI Taxonomy" id="1682393"/>
    <lineage>
        <taxon>Eukaryota</taxon>
        <taxon>Fungi</taxon>
        <taxon>Dikarya</taxon>
        <taxon>Ascomycota</taxon>
        <taxon>Pezizomycotina</taxon>
        <taxon>Sordariomycetes</taxon>
        <taxon>Xylariomycetidae</taxon>
        <taxon>Xylariales</taxon>
        <taxon>Microdochiaceae</taxon>
        <taxon>Microdochium</taxon>
    </lineage>
</organism>
<accession>A0A9P8YE79</accession>
<dbReference type="EMBL" id="JAGTJQ010000002">
    <property type="protein sequence ID" value="KAH7037262.1"/>
    <property type="molecule type" value="Genomic_DNA"/>
</dbReference>
<sequence>MDDDRQTTAPYARTIIPAGSIAVYETDGRRNEEPLQEVCLEIVHVLRVRSQTSSEQDRGHWHCACARVSVSLSCFPLTTRNLTGLPVSRCIAFIRTNTCRSLLTPVTRGNCFPSCFFLWGCSRWMKTHDRAQPAALRASRLMLCTLHASAGR</sequence>
<name>A0A9P8YE79_9PEZI</name>
<dbReference type="Proteomes" id="UP000756346">
    <property type="component" value="Unassembled WGS sequence"/>
</dbReference>
<reference evidence="1" key="1">
    <citation type="journal article" date="2021" name="Nat. Commun.">
        <title>Genetic determinants of endophytism in the Arabidopsis root mycobiome.</title>
        <authorList>
            <person name="Mesny F."/>
            <person name="Miyauchi S."/>
            <person name="Thiergart T."/>
            <person name="Pickel B."/>
            <person name="Atanasova L."/>
            <person name="Karlsson M."/>
            <person name="Huettel B."/>
            <person name="Barry K.W."/>
            <person name="Haridas S."/>
            <person name="Chen C."/>
            <person name="Bauer D."/>
            <person name="Andreopoulos W."/>
            <person name="Pangilinan J."/>
            <person name="LaButti K."/>
            <person name="Riley R."/>
            <person name="Lipzen A."/>
            <person name="Clum A."/>
            <person name="Drula E."/>
            <person name="Henrissat B."/>
            <person name="Kohler A."/>
            <person name="Grigoriev I.V."/>
            <person name="Martin F.M."/>
            <person name="Hacquard S."/>
        </authorList>
    </citation>
    <scope>NUCLEOTIDE SEQUENCE</scope>
    <source>
        <strain evidence="1">MPI-CAGE-CH-0230</strain>
    </source>
</reference>
<protein>
    <submittedName>
        <fullName evidence="1">Uncharacterized protein</fullName>
    </submittedName>
</protein>
<dbReference type="RefSeq" id="XP_046016383.1">
    <property type="nucleotide sequence ID" value="XM_046163132.1"/>
</dbReference>
<dbReference type="AlphaFoldDB" id="A0A9P8YE79"/>
<keyword evidence="2" id="KW-1185">Reference proteome</keyword>
<dbReference type="GeneID" id="70192678"/>
<proteinExistence type="predicted"/>
<evidence type="ECO:0000313" key="2">
    <source>
        <dbReference type="Proteomes" id="UP000756346"/>
    </source>
</evidence>
<evidence type="ECO:0000313" key="1">
    <source>
        <dbReference type="EMBL" id="KAH7037262.1"/>
    </source>
</evidence>
<comment type="caution">
    <text evidence="1">The sequence shown here is derived from an EMBL/GenBank/DDBJ whole genome shotgun (WGS) entry which is preliminary data.</text>
</comment>
<gene>
    <name evidence="1" type="ORF">B0I36DRAFT_63612</name>
</gene>